<proteinExistence type="predicted"/>
<protein>
    <submittedName>
        <fullName evidence="3">Penicillin-binding protein activator</fullName>
    </submittedName>
</protein>
<dbReference type="Pfam" id="PF04348">
    <property type="entry name" value="LppC"/>
    <property type="match status" value="2"/>
</dbReference>
<evidence type="ECO:0000256" key="2">
    <source>
        <dbReference type="SAM" id="SignalP"/>
    </source>
</evidence>
<feature type="chain" id="PRO_5046830781" evidence="2">
    <location>
        <begin position="23"/>
        <end position="664"/>
    </location>
</feature>
<dbReference type="Gene3D" id="1.25.40.650">
    <property type="match status" value="1"/>
</dbReference>
<dbReference type="InterPro" id="IPR028082">
    <property type="entry name" value="Peripla_BP_I"/>
</dbReference>
<keyword evidence="4" id="KW-1185">Reference proteome</keyword>
<dbReference type="PANTHER" id="PTHR38038">
    <property type="entry name" value="PENICILLIN-BINDING PROTEIN ACTIVATOR LPOA"/>
    <property type="match status" value="1"/>
</dbReference>
<gene>
    <name evidence="3" type="ORF">ACFOEB_01310</name>
</gene>
<dbReference type="InterPro" id="IPR007443">
    <property type="entry name" value="LpoA"/>
</dbReference>
<dbReference type="Gene3D" id="3.40.50.2300">
    <property type="match status" value="3"/>
</dbReference>
<sequence>MRNNLARVLSVLSLGLLLTACAPQSTRTGSTDEGNASSQALERQVNKLVDKARQGSPSERTDYLLQAAELLQQQGQTDWAYSLLQPLSAQSMSDAVYLNYLQSYSAIAYASDHFFEARDALSSPRLKQLWSTLRPEQQRTLLERRAQTSSLLGDYQSSLATRVELGYLLGRDELYLNNEAIWQDLMSLTTPELDELATSADNATLSSWATLAQVTRDSAANLNRQLERVDLWRMQHPSHPANLELPSDLQLLGQLIAQQPQTIALLLPQRGRLAGAANAVRDGFLAAYFAERSAEQNPTIRQYDTDTGDINQLYDQAVSEGAELIIGPLAKDNVDALAQRSSLSVPVLALNYREQNSDKSANTTNLNIADLKVPPLQAKLPGVIPINTSNPTLTGNQPTANNSLFAPALYQFGLAAEDEARQIARHAHLQGHRRAMIIAPDIDWAERSVEAFIQQWQQLDGEVVALSRYIGAGDYSDVLKRSLLVDDSEQRHSQLRKIIYTNSHFEPRRRKDIEMIFLIANPPQARQIKPTLAFHYAGDIPVFATSQIYNGTDSPKADRDLNGIRFNTLPWLFADNVETQSIDANTDAPPAYERLHAMGADAYHLYPRLPQLKHLPQTRVLGATGMLSMLQDGRIVREQIWAEFDDGIAKPITSSAIQRAGNAP</sequence>
<reference evidence="4" key="1">
    <citation type="journal article" date="2019" name="Int. J. Syst. Evol. Microbiol.">
        <title>The Global Catalogue of Microorganisms (GCM) 10K type strain sequencing project: providing services to taxonomists for standard genome sequencing and annotation.</title>
        <authorList>
            <consortium name="The Broad Institute Genomics Platform"/>
            <consortium name="The Broad Institute Genome Sequencing Center for Infectious Disease"/>
            <person name="Wu L."/>
            <person name="Ma J."/>
        </authorList>
    </citation>
    <scope>NUCLEOTIDE SEQUENCE [LARGE SCALE GENOMIC DNA]</scope>
    <source>
        <strain evidence="4">KCTC 52141</strain>
    </source>
</reference>
<comment type="caution">
    <text evidence="3">The sequence shown here is derived from an EMBL/GenBank/DDBJ whole genome shotgun (WGS) entry which is preliminary data.</text>
</comment>
<dbReference type="CDD" id="cd06339">
    <property type="entry name" value="PBP1_YraM_LppC_lipoprotein-like"/>
    <property type="match status" value="1"/>
</dbReference>
<dbReference type="RefSeq" id="WP_339616404.1">
    <property type="nucleotide sequence ID" value="NZ_AP031500.1"/>
</dbReference>
<evidence type="ECO:0000313" key="3">
    <source>
        <dbReference type="EMBL" id="MFC3153828.1"/>
    </source>
</evidence>
<feature type="signal peptide" evidence="2">
    <location>
        <begin position="1"/>
        <end position="22"/>
    </location>
</feature>
<dbReference type="EMBL" id="JBHRTL010000001">
    <property type="protein sequence ID" value="MFC3153828.1"/>
    <property type="molecule type" value="Genomic_DNA"/>
</dbReference>
<keyword evidence="1" id="KW-0472">Membrane</keyword>
<accession>A0ABV7HIX6</accession>
<dbReference type="Proteomes" id="UP001595548">
    <property type="component" value="Unassembled WGS sequence"/>
</dbReference>
<organism evidence="3 4">
    <name type="scientific">Gilvimarinus japonicus</name>
    <dbReference type="NCBI Taxonomy" id="1796469"/>
    <lineage>
        <taxon>Bacteria</taxon>
        <taxon>Pseudomonadati</taxon>
        <taxon>Pseudomonadota</taxon>
        <taxon>Gammaproteobacteria</taxon>
        <taxon>Cellvibrionales</taxon>
        <taxon>Cellvibrionaceae</taxon>
        <taxon>Gilvimarinus</taxon>
    </lineage>
</organism>
<evidence type="ECO:0000256" key="1">
    <source>
        <dbReference type="ARBA" id="ARBA00023136"/>
    </source>
</evidence>
<dbReference type="SUPFAM" id="SSF53822">
    <property type="entry name" value="Periplasmic binding protein-like I"/>
    <property type="match status" value="2"/>
</dbReference>
<name>A0ABV7HIX6_9GAMM</name>
<keyword evidence="2" id="KW-0732">Signal</keyword>
<dbReference type="PANTHER" id="PTHR38038:SF1">
    <property type="entry name" value="PENICILLIN-BINDING PROTEIN ACTIVATOR LPOA"/>
    <property type="match status" value="1"/>
</dbReference>
<dbReference type="PROSITE" id="PS51257">
    <property type="entry name" value="PROKAR_LIPOPROTEIN"/>
    <property type="match status" value="1"/>
</dbReference>
<evidence type="ECO:0000313" key="4">
    <source>
        <dbReference type="Proteomes" id="UP001595548"/>
    </source>
</evidence>